<dbReference type="EMBL" id="SNRW01005373">
    <property type="protein sequence ID" value="KAA6385196.1"/>
    <property type="molecule type" value="Genomic_DNA"/>
</dbReference>
<comment type="caution">
    <text evidence="1">The sequence shown here is derived from an EMBL/GenBank/DDBJ whole genome shotgun (WGS) entry which is preliminary data.</text>
</comment>
<gene>
    <name evidence="1" type="ORF">EZS28_019278</name>
</gene>
<evidence type="ECO:0000313" key="2">
    <source>
        <dbReference type="Proteomes" id="UP000324800"/>
    </source>
</evidence>
<evidence type="ECO:0000313" key="1">
    <source>
        <dbReference type="EMBL" id="KAA6385196.1"/>
    </source>
</evidence>
<dbReference type="AlphaFoldDB" id="A0A5J4VSL8"/>
<organism evidence="1 2">
    <name type="scientific">Streblomastix strix</name>
    <dbReference type="NCBI Taxonomy" id="222440"/>
    <lineage>
        <taxon>Eukaryota</taxon>
        <taxon>Metamonada</taxon>
        <taxon>Preaxostyla</taxon>
        <taxon>Oxymonadida</taxon>
        <taxon>Streblomastigidae</taxon>
        <taxon>Streblomastix</taxon>
    </lineage>
</organism>
<proteinExistence type="predicted"/>
<dbReference type="Proteomes" id="UP000324800">
    <property type="component" value="Unassembled WGS sequence"/>
</dbReference>
<reference evidence="1 2" key="1">
    <citation type="submission" date="2019-03" db="EMBL/GenBank/DDBJ databases">
        <title>Single cell metagenomics reveals metabolic interactions within the superorganism composed of flagellate Streblomastix strix and complex community of Bacteroidetes bacteria on its surface.</title>
        <authorList>
            <person name="Treitli S.C."/>
            <person name="Kolisko M."/>
            <person name="Husnik F."/>
            <person name="Keeling P."/>
            <person name="Hampl V."/>
        </authorList>
    </citation>
    <scope>NUCLEOTIDE SEQUENCE [LARGE SCALE GENOMIC DNA]</scope>
    <source>
        <strain evidence="1">ST1C</strain>
    </source>
</reference>
<sequence length="103" mass="11880">MDNQAQIIDWVTSNPYYKPKYLHALVNLSQISDKKDAKRDLALLHQRVDIFCLENIQKHYRYIIDPCNKAHGGNGVNRFSQPASLIHNSQPLPPVPVISWEDK</sequence>
<name>A0A5J4VSL8_9EUKA</name>
<accession>A0A5J4VSL8</accession>
<protein>
    <submittedName>
        <fullName evidence="1">Uncharacterized protein</fullName>
    </submittedName>
</protein>